<organism evidence="1 2">
    <name type="scientific">Escherichia coli O25b:H4-ST131</name>
    <dbReference type="NCBI Taxonomy" id="941322"/>
    <lineage>
        <taxon>Bacteria</taxon>
        <taxon>Pseudomonadati</taxon>
        <taxon>Pseudomonadota</taxon>
        <taxon>Gammaproteobacteria</taxon>
        <taxon>Enterobacterales</taxon>
        <taxon>Enterobacteriaceae</taxon>
        <taxon>Escherichia</taxon>
    </lineage>
</organism>
<dbReference type="EMBL" id="HG941718">
    <property type="protein sequence ID" value="CDN85009.1"/>
    <property type="molecule type" value="Genomic_DNA"/>
</dbReference>
<dbReference type="KEGG" id="ecos:EC958_4615"/>
<reference evidence="1 2" key="1">
    <citation type="journal article" date="2014" name="PLoS ONE">
        <title>The complete genome sequence of Escherichia coli EC958: a high quality reference sequence for the globally disseminated multidrug resistant E. coli O25b:H4-ST131 clone.</title>
        <authorList>
            <person name="Forde B.M."/>
            <person name="Ben Zakour N.L."/>
            <person name="Stanton-Cook M."/>
            <person name="Phan M.D."/>
            <person name="Totsika M."/>
            <person name="Peters K.M."/>
            <person name="Chan K.G."/>
            <person name="Schembri M.A."/>
            <person name="Upton M."/>
            <person name="Beatson S.A."/>
        </authorList>
    </citation>
    <scope>NUCLEOTIDE SEQUENCE [LARGE SCALE GENOMIC DNA]</scope>
    <source>
        <strain evidence="1 2">EC958</strain>
    </source>
</reference>
<dbReference type="Proteomes" id="UP000032727">
    <property type="component" value="Chromosome I"/>
</dbReference>
<protein>
    <submittedName>
        <fullName evidence="1">Uncharacterized protein</fullName>
    </submittedName>
</protein>
<dbReference type="AlphaFoldDB" id="A0AA36L2R5"/>
<name>A0AA36L2R5_ECOLX</name>
<gene>
    <name evidence="1" type="ORF">EC958_4615</name>
</gene>
<evidence type="ECO:0000313" key="2">
    <source>
        <dbReference type="Proteomes" id="UP000032727"/>
    </source>
</evidence>
<evidence type="ECO:0000313" key="1">
    <source>
        <dbReference type="EMBL" id="CDN85009.1"/>
    </source>
</evidence>
<proteinExistence type="predicted"/>
<accession>A0AA36L2R5</accession>
<sequence length="92" mass="10188">MNALGTQNLLTPNDDSHIGDILFFLLSKGDDLGQKNALSDHSLCISYPSDALLHHTAESMKNIVTLYSPINCEYHHTPVFYQIRVSQMGIVG</sequence>